<evidence type="ECO:0000313" key="4">
    <source>
        <dbReference type="EMBL" id="KZL63581.1"/>
    </source>
</evidence>
<dbReference type="GO" id="GO:0005783">
    <property type="term" value="C:endoplasmic reticulum"/>
    <property type="evidence" value="ECO:0007669"/>
    <property type="project" value="TreeGrafter"/>
</dbReference>
<name>A0A166LJ69_COLIC</name>
<comment type="similarity">
    <text evidence="2">Belongs to the NAD(P)-dependent epimerase/dehydratase family. Dihydroflavonol-4-reductase subfamily.</text>
</comment>
<proteinExistence type="inferred from homology"/>
<evidence type="ECO:0000256" key="1">
    <source>
        <dbReference type="ARBA" id="ARBA00023002"/>
    </source>
</evidence>
<sequence>LIGSNSNATRESLELVLKTARHKKRPGPLPLPLLNVASWKTSFFSDCNSLFACVVSSDRLRGFHVAIQFWDQQTSETVVDEINMVLESWTARIALGLTATLLVYLWKINRAMSTPYPEALRISPDRWTPELVKRTFERIEKQPIDWTPYLPPKLDRRYIVVGGSGLVGGQLVIQLIARGHPPEAIRIVDFRKPGRDDMSEGPVSRVDFAQADISSESATSAAFAKPWAESVVHLPLTVFHTAAVIRPSERSPLVYDRCSRVNTAGTAHVVAAAKNAGADVLVFTSSCSVALKPVNFFNALWKQWPTDFFQVLDESDFQKPLRAHEGFFANYAKSKAEAERLVCSANSIPQDPLQKGGFRTGAIRPGNAIYGHKDDYLVGATVRMASFPTFTAPFMQNWVHGANVALAHLQYEAALLGPHAHKVAARPFLVTDGGPPPVFKDFYTLVQSLSVTPFHVQYPPPLLLLLIAHCIEAYCLLIWRVPKLQRVFPEPQMPLSMLQPASIAGSINAIINDSDARRRVEDGGLGYQAKCTTMEGLCMQLGAWNRWVRSGGEKVRSEKGVVKDVLEVGAEPVARRA</sequence>
<dbReference type="GO" id="GO:0006696">
    <property type="term" value="P:ergosterol biosynthetic process"/>
    <property type="evidence" value="ECO:0007669"/>
    <property type="project" value="TreeGrafter"/>
</dbReference>
<evidence type="ECO:0000259" key="3">
    <source>
        <dbReference type="Pfam" id="PF01073"/>
    </source>
</evidence>
<dbReference type="AlphaFoldDB" id="A0A166LJ69"/>
<dbReference type="GO" id="GO:0000252">
    <property type="term" value="F:3-beta-hydroxysteroid dehydrogenase [NAD(P)+]/C4-decarboxylase activity"/>
    <property type="evidence" value="ECO:0007669"/>
    <property type="project" value="TreeGrafter"/>
</dbReference>
<evidence type="ECO:0000313" key="5">
    <source>
        <dbReference type="Proteomes" id="UP000076584"/>
    </source>
</evidence>
<dbReference type="InterPro" id="IPR002225">
    <property type="entry name" value="3Beta_OHSteriod_DH/Estase"/>
</dbReference>
<dbReference type="Proteomes" id="UP000076584">
    <property type="component" value="Unassembled WGS sequence"/>
</dbReference>
<dbReference type="GO" id="GO:0016853">
    <property type="term" value="F:isomerase activity"/>
    <property type="evidence" value="ECO:0007669"/>
    <property type="project" value="UniProtKB-KW"/>
</dbReference>
<gene>
    <name evidence="4" type="ORF">CI238_02871</name>
</gene>
<feature type="domain" description="3-beta hydroxysteroid dehydrogenase/isomerase" evidence="3">
    <location>
        <begin position="159"/>
        <end position="451"/>
    </location>
</feature>
<keyword evidence="1" id="KW-0560">Oxidoreductase</keyword>
<organism evidence="4 5">
    <name type="scientific">Colletotrichum incanum</name>
    <name type="common">Soybean anthracnose fungus</name>
    <dbReference type="NCBI Taxonomy" id="1573173"/>
    <lineage>
        <taxon>Eukaryota</taxon>
        <taxon>Fungi</taxon>
        <taxon>Dikarya</taxon>
        <taxon>Ascomycota</taxon>
        <taxon>Pezizomycotina</taxon>
        <taxon>Sordariomycetes</taxon>
        <taxon>Hypocreomycetidae</taxon>
        <taxon>Glomerellales</taxon>
        <taxon>Glomerellaceae</taxon>
        <taxon>Colletotrichum</taxon>
        <taxon>Colletotrichum spaethianum species complex</taxon>
    </lineage>
</organism>
<dbReference type="STRING" id="1573173.A0A166LJ69"/>
<accession>A0A166LJ69</accession>
<dbReference type="Gene3D" id="3.40.50.720">
    <property type="entry name" value="NAD(P)-binding Rossmann-like Domain"/>
    <property type="match status" value="1"/>
</dbReference>
<dbReference type="Pfam" id="PF01073">
    <property type="entry name" value="3Beta_HSD"/>
    <property type="match status" value="1"/>
</dbReference>
<comment type="caution">
    <text evidence="4">The sequence shown here is derived from an EMBL/GenBank/DDBJ whole genome shotgun (WGS) entry which is preliminary data.</text>
</comment>
<dbReference type="SUPFAM" id="SSF51735">
    <property type="entry name" value="NAD(P)-binding Rossmann-fold domains"/>
    <property type="match status" value="1"/>
</dbReference>
<reference evidence="4 5" key="1">
    <citation type="submission" date="2015-06" db="EMBL/GenBank/DDBJ databases">
        <title>Survival trade-offs in plant roots during colonization by closely related pathogenic and mutualistic fungi.</title>
        <authorList>
            <person name="Hacquard S."/>
            <person name="Kracher B."/>
            <person name="Hiruma K."/>
            <person name="Weinman A."/>
            <person name="Muench P."/>
            <person name="Garrido Oter R."/>
            <person name="Ver Loren van Themaat E."/>
            <person name="Dallerey J.-F."/>
            <person name="Damm U."/>
            <person name="Henrissat B."/>
            <person name="Lespinet O."/>
            <person name="Thon M."/>
            <person name="Kemen E."/>
            <person name="McHardy A.C."/>
            <person name="Schulze-Lefert P."/>
            <person name="O'Connell R.J."/>
        </authorList>
    </citation>
    <scope>NUCLEOTIDE SEQUENCE [LARGE SCALE GENOMIC DNA]</scope>
    <source>
        <strain evidence="4 5">MAFF 238704</strain>
    </source>
</reference>
<dbReference type="PANTHER" id="PTHR10366">
    <property type="entry name" value="NAD DEPENDENT EPIMERASE/DEHYDRATASE"/>
    <property type="match status" value="1"/>
</dbReference>
<protein>
    <submittedName>
        <fullName evidence="4">3-beta hydroxysteroid dehydrogenase isomerase</fullName>
    </submittedName>
</protein>
<keyword evidence="4" id="KW-0413">Isomerase</keyword>
<dbReference type="InterPro" id="IPR036291">
    <property type="entry name" value="NAD(P)-bd_dom_sf"/>
</dbReference>
<dbReference type="InterPro" id="IPR050425">
    <property type="entry name" value="NAD(P)_dehydrat-like"/>
</dbReference>
<feature type="non-terminal residue" evidence="4">
    <location>
        <position position="1"/>
    </location>
</feature>
<keyword evidence="5" id="KW-1185">Reference proteome</keyword>
<dbReference type="PANTHER" id="PTHR10366:SF447">
    <property type="entry name" value="HYDROXYSTEROID DEHYDROGENASE_ISOMERASE FAMILY PROTEIN, PUTATIVE (AFU_ORTHOLOGUE AFUA_1G06450)-RELATED"/>
    <property type="match status" value="1"/>
</dbReference>
<dbReference type="EMBL" id="LFIW01002754">
    <property type="protein sequence ID" value="KZL63581.1"/>
    <property type="molecule type" value="Genomic_DNA"/>
</dbReference>
<evidence type="ECO:0000256" key="2">
    <source>
        <dbReference type="ARBA" id="ARBA00023445"/>
    </source>
</evidence>